<dbReference type="GO" id="GO:0016558">
    <property type="term" value="P:protein import into peroxisome matrix"/>
    <property type="evidence" value="ECO:0007669"/>
    <property type="project" value="InterPro"/>
</dbReference>
<evidence type="ECO:0000256" key="10">
    <source>
        <dbReference type="ARBA" id="ARBA00032565"/>
    </source>
</evidence>
<name>A0A167C7B0_9ASCO</name>
<dbReference type="PROSITE" id="PS50082">
    <property type="entry name" value="WD_REPEATS_2"/>
    <property type="match status" value="3"/>
</dbReference>
<sequence length="384" mass="42033">MLKFRTSGFSGYSVAYSPFYDSKIAVATAANFGLVGNGRLYVLDIGGDGVIRPQAQFDTQDGLFGLSWSESHENHIITANGDGSLKLFDITTKQQFPLQVYHEHSREVFSVNWNMKDKTIFCSGSWDGTIKVWSPGHCSNSVMTFNANINQTNIGPGTGPCAVDGPGAAAMAATVPLLRSEGAGTPQQQQQQQALRKSAANCVYSAKFSPYEPTIIASTHSDSSLKVWDTRQSAGSGHPVLSIPEAHLGGDCLSVDWNKYRPTVLATSGVDKAIKIWDTRNARSPINDLRGHEYAVRSVSWSPHSGDTLLSTSYDMTARVWRDTSASPNQAPHNPRFNPTKGLQKVFGAHTEFVFDCDWSMWGQPGWVATTGWDEMVYIWHAES</sequence>
<feature type="repeat" description="WD" evidence="11">
    <location>
        <begin position="289"/>
        <end position="321"/>
    </location>
</feature>
<dbReference type="Pfam" id="PF00400">
    <property type="entry name" value="WD40"/>
    <property type="match status" value="2"/>
</dbReference>
<dbReference type="Pfam" id="PF23609">
    <property type="entry name" value="Beta-prop_EIPR1"/>
    <property type="match status" value="1"/>
</dbReference>
<dbReference type="InterPro" id="IPR059104">
    <property type="entry name" value="Beta-prop_EIPR1-like"/>
</dbReference>
<dbReference type="SMART" id="SM00320">
    <property type="entry name" value="WD40"/>
    <property type="match status" value="6"/>
</dbReference>
<dbReference type="GO" id="GO:0005782">
    <property type="term" value="C:peroxisomal matrix"/>
    <property type="evidence" value="ECO:0007669"/>
    <property type="project" value="UniProtKB-SubCell"/>
</dbReference>
<dbReference type="InterPro" id="IPR015943">
    <property type="entry name" value="WD40/YVTN_repeat-like_dom_sf"/>
</dbReference>
<keyword evidence="7" id="KW-0653">Protein transport</keyword>
<evidence type="ECO:0000313" key="14">
    <source>
        <dbReference type="Proteomes" id="UP000189580"/>
    </source>
</evidence>
<accession>A0A167C7B0</accession>
<evidence type="ECO:0000313" key="13">
    <source>
        <dbReference type="EMBL" id="ANB11310.1"/>
    </source>
</evidence>
<dbReference type="InterPro" id="IPR044536">
    <property type="entry name" value="PEX7"/>
</dbReference>
<dbReference type="InterPro" id="IPR020472">
    <property type="entry name" value="WD40_PAC1"/>
</dbReference>
<gene>
    <name evidence="13" type="primary">PEX7</name>
    <name evidence="13" type="ORF">AWJ20_4114</name>
</gene>
<evidence type="ECO:0000256" key="1">
    <source>
        <dbReference type="ARBA" id="ARBA00004253"/>
    </source>
</evidence>
<keyword evidence="5 11" id="KW-0853">WD repeat</keyword>
<keyword evidence="4" id="KW-0963">Cytoplasm</keyword>
<dbReference type="Gene3D" id="2.130.10.10">
    <property type="entry name" value="YVTN repeat-like/Quinoprotein amine dehydrogenase"/>
    <property type="match status" value="1"/>
</dbReference>
<dbReference type="InterPro" id="IPR019775">
    <property type="entry name" value="WD40_repeat_CS"/>
</dbReference>
<keyword evidence="14" id="KW-1185">Reference proteome</keyword>
<dbReference type="InterPro" id="IPR001680">
    <property type="entry name" value="WD40_rpt"/>
</dbReference>
<dbReference type="GeneID" id="30036211"/>
<dbReference type="EMBL" id="CP014500">
    <property type="protein sequence ID" value="ANB11310.1"/>
    <property type="molecule type" value="Genomic_DNA"/>
</dbReference>
<comment type="similarity">
    <text evidence="9">Belongs to the WD repeat peroxin-7 family.</text>
</comment>
<feature type="repeat" description="WD" evidence="11">
    <location>
        <begin position="265"/>
        <end position="287"/>
    </location>
</feature>
<dbReference type="KEGG" id="slb:AWJ20_4114"/>
<dbReference type="PRINTS" id="PR00320">
    <property type="entry name" value="GPROTEINBRPT"/>
</dbReference>
<dbReference type="PANTHER" id="PTHR46027">
    <property type="entry name" value="PEROXISOMAL TARGETING SIGNAL 2 RECEPTOR"/>
    <property type="match status" value="1"/>
</dbReference>
<reference evidence="13 14" key="1">
    <citation type="submission" date="2016-02" db="EMBL/GenBank/DDBJ databases">
        <title>Complete genome sequence and transcriptome regulation of the pentose utilising yeast Sugiyamaella lignohabitans.</title>
        <authorList>
            <person name="Bellasio M."/>
            <person name="Peymann A."/>
            <person name="Valli M."/>
            <person name="Sipitzky M."/>
            <person name="Graf A."/>
            <person name="Sauer M."/>
            <person name="Marx H."/>
            <person name="Mattanovich D."/>
        </authorList>
    </citation>
    <scope>NUCLEOTIDE SEQUENCE [LARGE SCALE GENOMIC DNA]</scope>
    <source>
        <strain evidence="13 14">CBS 10342</strain>
    </source>
</reference>
<evidence type="ECO:0000256" key="4">
    <source>
        <dbReference type="ARBA" id="ARBA00022490"/>
    </source>
</evidence>
<comment type="subcellular location">
    <subcellularLocation>
        <location evidence="2">Cytoplasm</location>
        <location evidence="2">Cytosol</location>
    </subcellularLocation>
    <subcellularLocation>
        <location evidence="1">Peroxisome matrix</location>
    </subcellularLocation>
</comment>
<evidence type="ECO:0000256" key="11">
    <source>
        <dbReference type="PROSITE-ProRule" id="PRU00221"/>
    </source>
</evidence>
<dbReference type="PROSITE" id="PS50294">
    <property type="entry name" value="WD_REPEATS_REGION"/>
    <property type="match status" value="2"/>
</dbReference>
<dbReference type="OrthoDB" id="273771at2759"/>
<dbReference type="GO" id="GO:0005829">
    <property type="term" value="C:cytosol"/>
    <property type="evidence" value="ECO:0007669"/>
    <property type="project" value="UniProtKB-SubCell"/>
</dbReference>
<evidence type="ECO:0000256" key="9">
    <source>
        <dbReference type="ARBA" id="ARBA00024017"/>
    </source>
</evidence>
<feature type="repeat" description="WD" evidence="11">
    <location>
        <begin position="101"/>
        <end position="134"/>
    </location>
</feature>
<dbReference type="SUPFAM" id="SSF50978">
    <property type="entry name" value="WD40 repeat-like"/>
    <property type="match status" value="1"/>
</dbReference>
<evidence type="ECO:0000256" key="3">
    <source>
        <dbReference type="ARBA" id="ARBA00022448"/>
    </source>
</evidence>
<keyword evidence="8" id="KW-0576">Peroxisome</keyword>
<dbReference type="InterPro" id="IPR036322">
    <property type="entry name" value="WD40_repeat_dom_sf"/>
</dbReference>
<evidence type="ECO:0000256" key="5">
    <source>
        <dbReference type="ARBA" id="ARBA00022574"/>
    </source>
</evidence>
<keyword evidence="6" id="KW-0677">Repeat</keyword>
<dbReference type="PANTHER" id="PTHR46027:SF1">
    <property type="entry name" value="PEROXISOMAL TARGETING SIGNAL 2 RECEPTOR"/>
    <property type="match status" value="1"/>
</dbReference>
<evidence type="ECO:0000259" key="12">
    <source>
        <dbReference type="Pfam" id="PF23609"/>
    </source>
</evidence>
<evidence type="ECO:0000256" key="2">
    <source>
        <dbReference type="ARBA" id="ARBA00004514"/>
    </source>
</evidence>
<organism evidence="13 14">
    <name type="scientific">Sugiyamaella lignohabitans</name>
    <dbReference type="NCBI Taxonomy" id="796027"/>
    <lineage>
        <taxon>Eukaryota</taxon>
        <taxon>Fungi</taxon>
        <taxon>Dikarya</taxon>
        <taxon>Ascomycota</taxon>
        <taxon>Saccharomycotina</taxon>
        <taxon>Dipodascomycetes</taxon>
        <taxon>Dipodascales</taxon>
        <taxon>Trichomonascaceae</taxon>
        <taxon>Sugiyamaella</taxon>
    </lineage>
</organism>
<proteinExistence type="inferred from homology"/>
<dbReference type="GO" id="GO:0005053">
    <property type="term" value="F:peroxisome matrix targeting signal-2 binding"/>
    <property type="evidence" value="ECO:0007669"/>
    <property type="project" value="InterPro"/>
</dbReference>
<keyword evidence="3" id="KW-0813">Transport</keyword>
<dbReference type="PROSITE" id="PS00678">
    <property type="entry name" value="WD_REPEATS_1"/>
    <property type="match status" value="1"/>
</dbReference>
<evidence type="ECO:0000256" key="7">
    <source>
        <dbReference type="ARBA" id="ARBA00022927"/>
    </source>
</evidence>
<dbReference type="Proteomes" id="UP000189580">
    <property type="component" value="Chromosome c"/>
</dbReference>
<evidence type="ECO:0000256" key="8">
    <source>
        <dbReference type="ARBA" id="ARBA00023140"/>
    </source>
</evidence>
<dbReference type="AlphaFoldDB" id="A0A167C7B0"/>
<protein>
    <recommendedName>
        <fullName evidence="10">Peroxin-7</fullName>
    </recommendedName>
</protein>
<dbReference type="RefSeq" id="XP_018733787.1">
    <property type="nucleotide sequence ID" value="XM_018881171.1"/>
</dbReference>
<evidence type="ECO:0000256" key="6">
    <source>
        <dbReference type="ARBA" id="ARBA00022737"/>
    </source>
</evidence>
<feature type="domain" description="EIPR1-like beta-propeller" evidence="12">
    <location>
        <begin position="196"/>
        <end position="321"/>
    </location>
</feature>